<dbReference type="PANTHER" id="PTHR43576:SF3">
    <property type="entry name" value="ALPHA-L-ARABINOFURANOSIDASE C"/>
    <property type="match status" value="1"/>
</dbReference>
<dbReference type="GO" id="GO:0046373">
    <property type="term" value="P:L-arabinose metabolic process"/>
    <property type="evidence" value="ECO:0007669"/>
    <property type="project" value="InterPro"/>
</dbReference>
<comment type="catalytic activity">
    <reaction evidence="1">
        <text>Hydrolysis of terminal non-reducing alpha-L-arabinofuranoside residues in alpha-L-arabinosides.</text>
        <dbReference type="EC" id="3.2.1.55"/>
    </reaction>
</comment>
<evidence type="ECO:0000256" key="2">
    <source>
        <dbReference type="ARBA" id="ARBA00007186"/>
    </source>
</evidence>
<keyword evidence="7" id="KW-0326">Glycosidase</keyword>
<dbReference type="PROSITE" id="PS51257">
    <property type="entry name" value="PROKAR_LIPOPROTEIN"/>
    <property type="match status" value="1"/>
</dbReference>
<gene>
    <name evidence="11" type="ORF">SAMN04490356_7450</name>
</gene>
<evidence type="ECO:0000256" key="8">
    <source>
        <dbReference type="SAM" id="MobiDB-lite"/>
    </source>
</evidence>
<name>A0A1H4YUC2_STRMJ</name>
<accession>A0A1H4YUC2</accession>
<evidence type="ECO:0000256" key="4">
    <source>
        <dbReference type="ARBA" id="ARBA00012670"/>
    </source>
</evidence>
<feature type="domain" description="Alpha-L-arabinofuranosidase C-terminal" evidence="9">
    <location>
        <begin position="525"/>
        <end position="639"/>
    </location>
</feature>
<evidence type="ECO:0000256" key="5">
    <source>
        <dbReference type="ARBA" id="ARBA00022801"/>
    </source>
</evidence>
<feature type="region of interest" description="Disordered" evidence="8">
    <location>
        <begin position="227"/>
        <end position="255"/>
    </location>
</feature>
<keyword evidence="6" id="KW-0119">Carbohydrate metabolism</keyword>
<dbReference type="InterPro" id="IPR013780">
    <property type="entry name" value="Glyco_hydro_b"/>
</dbReference>
<dbReference type="PROSITE" id="PS51318">
    <property type="entry name" value="TAT"/>
    <property type="match status" value="1"/>
</dbReference>
<dbReference type="GO" id="GO:0046556">
    <property type="term" value="F:alpha-L-arabinofuranosidase activity"/>
    <property type="evidence" value="ECO:0007669"/>
    <property type="project" value="UniProtKB-EC"/>
</dbReference>
<dbReference type="SUPFAM" id="SSF51445">
    <property type="entry name" value="(Trans)glycosidases"/>
    <property type="match status" value="2"/>
</dbReference>
<evidence type="ECO:0000256" key="1">
    <source>
        <dbReference type="ARBA" id="ARBA00001462"/>
    </source>
</evidence>
<comment type="subunit">
    <text evidence="3">Homohexamer; trimer of dimers.</text>
</comment>
<keyword evidence="12" id="KW-1185">Reference proteome</keyword>
<dbReference type="PANTHER" id="PTHR43576">
    <property type="entry name" value="ALPHA-L-ARABINOFURANOSIDASE C-RELATED"/>
    <property type="match status" value="1"/>
</dbReference>
<protein>
    <recommendedName>
        <fullName evidence="4">non-reducing end alpha-L-arabinofuranosidase</fullName>
        <ecNumber evidence="4">3.2.1.55</ecNumber>
    </recommendedName>
</protein>
<dbReference type="Gene3D" id="2.60.40.1180">
    <property type="entry name" value="Golgi alpha-mannosidase II"/>
    <property type="match status" value="1"/>
</dbReference>
<evidence type="ECO:0000256" key="6">
    <source>
        <dbReference type="ARBA" id="ARBA00023277"/>
    </source>
</evidence>
<keyword evidence="5" id="KW-0378">Hydrolase</keyword>
<dbReference type="Pfam" id="PF22848">
    <property type="entry name" value="ASD1_dom"/>
    <property type="match status" value="1"/>
</dbReference>
<evidence type="ECO:0000313" key="12">
    <source>
        <dbReference type="Proteomes" id="UP000198609"/>
    </source>
</evidence>
<dbReference type="EMBL" id="FNST01000002">
    <property type="protein sequence ID" value="SED21257.1"/>
    <property type="molecule type" value="Genomic_DNA"/>
</dbReference>
<proteinExistence type="inferred from homology"/>
<dbReference type="InterPro" id="IPR017853">
    <property type="entry name" value="GH"/>
</dbReference>
<evidence type="ECO:0000313" key="11">
    <source>
        <dbReference type="EMBL" id="SED21257.1"/>
    </source>
</evidence>
<evidence type="ECO:0000259" key="10">
    <source>
        <dbReference type="Pfam" id="PF22848"/>
    </source>
</evidence>
<evidence type="ECO:0000256" key="3">
    <source>
        <dbReference type="ARBA" id="ARBA00011165"/>
    </source>
</evidence>
<evidence type="ECO:0000259" key="9">
    <source>
        <dbReference type="Pfam" id="PF06964"/>
    </source>
</evidence>
<dbReference type="Proteomes" id="UP000198609">
    <property type="component" value="Unassembled WGS sequence"/>
</dbReference>
<dbReference type="InterPro" id="IPR055235">
    <property type="entry name" value="ASD1_cat"/>
</dbReference>
<comment type="similarity">
    <text evidence="2">Belongs to the glycosyl hydrolase 51 family.</text>
</comment>
<sequence length="663" mass="72211">MSEIGRRHFLYGAAAAVAGVMGTGCTPDDLTGSSGPDGVPVIAVDAQRRSFTVSPFMTGVNGAKWYDDAYGMWDPKHNRPAPGIVGKIKKAGIGMIRYPGGTSSNLFNWKGAIGPQADRTRQVEAQEGVPVDSRFGPDEYMAFMREVGATPEIMAPFANSTPDEIADWVAYMNAPQGTTWGDLRARNGHPEPYGVRYWEIGNELHGENQRYWMSADDDKAMRQYAFGGTQRQKRQRVGTPTDHRPSAAVSNGQPNQSFTVWYPPVVPKSQTIRVDEDTWREVADLASAGADDPVYTFDPRSGRIRFGDGHHGEVPRKGSEITADYDSGPHAGFVDYYTKMKAVDPTIEVLAIWAPIEDGKPAGGKSFPELMAEHGHADAYDGMAIHPYTNFSRDLKATSFPDKQAGHDYQMLGERAAAKMVSDLIAQVRAHGKDRAYVAVSECGALFFGKKNDSKDYPEYSYAMSHALYMASQWARFADLGVRWTTGNGLIGKKPGLQRTLFGGAPGFVTTPEAIVREQLSDFFHGGGHVVASEVKGNTEVSTRETPLGSSYEALVTNATVDKDGTLNLLVVNRSPEDDIKSRVELESSQHATTVDVSVVAGRSYHDFNDAEHPDAVTIEKSRATAHGTSLTWSFPAHSVTLLQFSPEKAGATSSDKKRTSHA</sequence>
<organism evidence="11 12">
    <name type="scientific">Streptomyces melanosporofaciens</name>
    <dbReference type="NCBI Taxonomy" id="67327"/>
    <lineage>
        <taxon>Bacteria</taxon>
        <taxon>Bacillati</taxon>
        <taxon>Actinomycetota</taxon>
        <taxon>Actinomycetes</taxon>
        <taxon>Kitasatosporales</taxon>
        <taxon>Streptomycetaceae</taxon>
        <taxon>Streptomyces</taxon>
        <taxon>Streptomyces violaceusniger group</taxon>
    </lineage>
</organism>
<dbReference type="InterPro" id="IPR006311">
    <property type="entry name" value="TAT_signal"/>
</dbReference>
<dbReference type="RefSeq" id="WP_167746457.1">
    <property type="nucleotide sequence ID" value="NZ_FNST01000002.1"/>
</dbReference>
<feature type="domain" description="Alpha-L-arabinofuranosidase 1 catalytic" evidence="10">
    <location>
        <begin position="93"/>
        <end position="211"/>
    </location>
</feature>
<dbReference type="EC" id="3.2.1.55" evidence="4"/>
<dbReference type="AlphaFoldDB" id="A0A1H4YUC2"/>
<evidence type="ECO:0000256" key="7">
    <source>
        <dbReference type="ARBA" id="ARBA00023295"/>
    </source>
</evidence>
<dbReference type="Gene3D" id="3.20.20.80">
    <property type="entry name" value="Glycosidases"/>
    <property type="match status" value="2"/>
</dbReference>
<dbReference type="GO" id="GO:0000272">
    <property type="term" value="P:polysaccharide catabolic process"/>
    <property type="evidence" value="ECO:0007669"/>
    <property type="project" value="TreeGrafter"/>
</dbReference>
<dbReference type="InterPro" id="IPR010720">
    <property type="entry name" value="Alpha-L-AF_C"/>
</dbReference>
<reference evidence="12" key="1">
    <citation type="submission" date="2016-10" db="EMBL/GenBank/DDBJ databases">
        <authorList>
            <person name="Varghese N."/>
            <person name="Submissions S."/>
        </authorList>
    </citation>
    <scope>NUCLEOTIDE SEQUENCE [LARGE SCALE GENOMIC DNA]</scope>
    <source>
        <strain evidence="12">DSM 40318</strain>
    </source>
</reference>
<dbReference type="Pfam" id="PF06964">
    <property type="entry name" value="Alpha-L-AF_C"/>
    <property type="match status" value="1"/>
</dbReference>
<dbReference type="SUPFAM" id="SSF51011">
    <property type="entry name" value="Glycosyl hydrolase domain"/>
    <property type="match status" value="1"/>
</dbReference>